<dbReference type="InterPro" id="IPR046532">
    <property type="entry name" value="DUF6597"/>
</dbReference>
<dbReference type="Pfam" id="PF20240">
    <property type="entry name" value="DUF6597"/>
    <property type="match status" value="1"/>
</dbReference>
<proteinExistence type="predicted"/>
<gene>
    <name evidence="2" type="ORF">KHM83_09650</name>
</gene>
<dbReference type="Gene3D" id="1.10.10.60">
    <property type="entry name" value="Homeodomain-like"/>
    <property type="match status" value="1"/>
</dbReference>
<organism evidence="2 3">
    <name type="scientific">Fusibacter paucivorans</name>
    <dbReference type="NCBI Taxonomy" id="76009"/>
    <lineage>
        <taxon>Bacteria</taxon>
        <taxon>Bacillati</taxon>
        <taxon>Bacillota</taxon>
        <taxon>Clostridia</taxon>
        <taxon>Eubacteriales</taxon>
        <taxon>Eubacteriales Family XII. Incertae Sedis</taxon>
        <taxon>Fusibacter</taxon>
    </lineage>
</organism>
<protein>
    <recommendedName>
        <fullName evidence="1">DUF6597 domain-containing protein</fullName>
    </recommendedName>
</protein>
<dbReference type="EMBL" id="JAHBCL010000015">
    <property type="protein sequence ID" value="MBS7526942.1"/>
    <property type="molecule type" value="Genomic_DNA"/>
</dbReference>
<sequence length="272" mass="30852">MTIRQFLPNHSLKNEVDYIWAVTIENMTEANQNDIIMPLGHVNIIFNFASRYYMIDKNQGLLIPDAAIIGQIKNAKHVRYGETVDQIGISLKPAGVLACLQTPSIALTEKIVAADTVSSSLDALYTAVEEAESMPQRIEKIYAYLEQCCTAGREDNRGRYERVVEMTAYVETYWEALNISAMAAYFNVSVSALERFFKKYVGLSPKAYGEIIKFRKNVEDESLRKDIKSQYYDQSHLIKQTKKMSGKTAGTLERVQDELTLHYLIKGEPPSQ</sequence>
<name>A0ABS5PPV9_9FIRM</name>
<evidence type="ECO:0000313" key="3">
    <source>
        <dbReference type="Proteomes" id="UP000746471"/>
    </source>
</evidence>
<comment type="caution">
    <text evidence="2">The sequence shown here is derived from an EMBL/GenBank/DDBJ whole genome shotgun (WGS) entry which is preliminary data.</text>
</comment>
<keyword evidence="3" id="KW-1185">Reference proteome</keyword>
<evidence type="ECO:0000313" key="2">
    <source>
        <dbReference type="EMBL" id="MBS7526942.1"/>
    </source>
</evidence>
<dbReference type="SUPFAM" id="SSF46689">
    <property type="entry name" value="Homeodomain-like"/>
    <property type="match status" value="1"/>
</dbReference>
<dbReference type="InterPro" id="IPR009057">
    <property type="entry name" value="Homeodomain-like_sf"/>
</dbReference>
<feature type="domain" description="DUF6597" evidence="1">
    <location>
        <begin position="5"/>
        <end position="112"/>
    </location>
</feature>
<accession>A0ABS5PPV9</accession>
<dbReference type="RefSeq" id="WP_213236805.1">
    <property type="nucleotide sequence ID" value="NZ_JAHBCL010000015.1"/>
</dbReference>
<reference evidence="2 3" key="1">
    <citation type="submission" date="2021-05" db="EMBL/GenBank/DDBJ databases">
        <title>Fusibacter ferrireducens sp. nov., an anaerobic, sulfur- and Fe-reducing bacterium isolated from the mangrove sediment.</title>
        <authorList>
            <person name="Qiu D."/>
        </authorList>
    </citation>
    <scope>NUCLEOTIDE SEQUENCE [LARGE SCALE GENOMIC DNA]</scope>
    <source>
        <strain evidence="2 3">DSM 12116</strain>
    </source>
</reference>
<evidence type="ECO:0000259" key="1">
    <source>
        <dbReference type="Pfam" id="PF20240"/>
    </source>
</evidence>
<dbReference type="Proteomes" id="UP000746471">
    <property type="component" value="Unassembled WGS sequence"/>
</dbReference>